<gene>
    <name evidence="1" type="ORF">FF125_07830</name>
</gene>
<organism evidence="1 2">
    <name type="scientific">Aureibaculum algae</name>
    <dbReference type="NCBI Taxonomy" id="2584122"/>
    <lineage>
        <taxon>Bacteria</taxon>
        <taxon>Pseudomonadati</taxon>
        <taxon>Bacteroidota</taxon>
        <taxon>Flavobacteriia</taxon>
        <taxon>Flavobacteriales</taxon>
        <taxon>Flavobacteriaceae</taxon>
        <taxon>Aureibaculum</taxon>
    </lineage>
</organism>
<evidence type="ECO:0008006" key="3">
    <source>
        <dbReference type="Google" id="ProtNLM"/>
    </source>
</evidence>
<protein>
    <recommendedName>
        <fullName evidence="3">Late embryogenesis abundant protein LEA-2 subgroup domain-containing protein</fullName>
    </recommendedName>
</protein>
<evidence type="ECO:0000313" key="2">
    <source>
        <dbReference type="Proteomes" id="UP000306229"/>
    </source>
</evidence>
<accession>A0A5B7TSZ7</accession>
<sequence>MNRFIRNIIIGATLIIMYSCAQNPEFIKIDNIVVKGIKDSLMEVHMDYVVFNPNNVKTKLKQSGMSLYYKDAYVGEGFLENQISLKPNDTIRVPVLCNIKLDKLSKFYPEMLISDTTAFNIKGENKIGFLFNSFTIDVDEKIYLNTREIIKKEINKNLGNTSNFRIKTVSINSLPTLDKTNFKITILAKNNLDFDYEIHQMELQFFLDDKAKEPIANWSQDKVISQKALSSTEIPLEVVVDNMNTLKNSSVTMLFKKEIDFIVVGQVQIKIQNYVFDVPINDNMKMDIKKFIGL</sequence>
<dbReference type="PROSITE" id="PS51257">
    <property type="entry name" value="PROKAR_LIPOPROTEIN"/>
    <property type="match status" value="1"/>
</dbReference>
<dbReference type="AlphaFoldDB" id="A0A5B7TSZ7"/>
<dbReference type="OrthoDB" id="1426082at2"/>
<proteinExistence type="predicted"/>
<dbReference type="Proteomes" id="UP000306229">
    <property type="component" value="Chromosome"/>
</dbReference>
<dbReference type="KEGG" id="fbe:FF125_07830"/>
<dbReference type="SUPFAM" id="SSF117070">
    <property type="entry name" value="LEA14-like"/>
    <property type="match status" value="1"/>
</dbReference>
<evidence type="ECO:0000313" key="1">
    <source>
        <dbReference type="EMBL" id="QCX38344.1"/>
    </source>
</evidence>
<dbReference type="RefSeq" id="WP_138949239.1">
    <property type="nucleotide sequence ID" value="NZ_CP040749.1"/>
</dbReference>
<keyword evidence="2" id="KW-1185">Reference proteome</keyword>
<dbReference type="EMBL" id="CP040749">
    <property type="protein sequence ID" value="QCX38344.1"/>
    <property type="molecule type" value="Genomic_DNA"/>
</dbReference>
<name>A0A5B7TSZ7_9FLAO</name>
<dbReference type="Gene3D" id="2.60.40.1820">
    <property type="match status" value="2"/>
</dbReference>
<reference evidence="1 2" key="1">
    <citation type="submission" date="2019-05" db="EMBL/GenBank/DDBJ databases">
        <title>Algicella ahnfeltiae gen. nov., sp. nov., a novel marine bacterium of the family Flavobacteriaceae isolated from a red alga.</title>
        <authorList>
            <person name="Nedashkovskaya O.I."/>
            <person name="Kukhlevskiy A.D."/>
            <person name="Kim S.-G."/>
            <person name="Zhukova N.V."/>
            <person name="Mikhailov V.V."/>
        </authorList>
    </citation>
    <scope>NUCLEOTIDE SEQUENCE [LARGE SCALE GENOMIC DNA]</scope>
    <source>
        <strain evidence="1 2">10Alg115</strain>
    </source>
</reference>